<evidence type="ECO:0000256" key="13">
    <source>
        <dbReference type="ARBA" id="ARBA00022960"/>
    </source>
</evidence>
<feature type="binding site" evidence="25">
    <location>
        <position position="323"/>
    </location>
    <ligand>
        <name>Mg(2+)</name>
        <dbReference type="ChEBI" id="CHEBI:18420"/>
        <label>1</label>
    </ligand>
</feature>
<dbReference type="PROSITE" id="PS50975">
    <property type="entry name" value="ATP_GRASP"/>
    <property type="match status" value="1"/>
</dbReference>
<dbReference type="GO" id="GO:0005524">
    <property type="term" value="F:ATP binding"/>
    <property type="evidence" value="ECO:0007669"/>
    <property type="project" value="UniProtKB-UniRule"/>
</dbReference>
<evidence type="ECO:0000256" key="5">
    <source>
        <dbReference type="ARBA" id="ARBA00010871"/>
    </source>
</evidence>
<comment type="catalytic activity">
    <reaction evidence="17 22">
        <text>2 D-alanine + ATP = D-alanyl-D-alanine + ADP + phosphate + H(+)</text>
        <dbReference type="Rhea" id="RHEA:11224"/>
        <dbReference type="ChEBI" id="CHEBI:15378"/>
        <dbReference type="ChEBI" id="CHEBI:30616"/>
        <dbReference type="ChEBI" id="CHEBI:43474"/>
        <dbReference type="ChEBI" id="CHEBI:57416"/>
        <dbReference type="ChEBI" id="CHEBI:57822"/>
        <dbReference type="ChEBI" id="CHEBI:456216"/>
        <dbReference type="EC" id="6.3.2.4"/>
    </reaction>
</comment>
<keyword evidence="10 24" id="KW-0547">Nucleotide-binding</keyword>
<feature type="binding site" evidence="24">
    <location>
        <begin position="199"/>
        <end position="201"/>
    </location>
    <ligand>
        <name>ATP</name>
        <dbReference type="ChEBI" id="CHEBI:30616"/>
    </ligand>
</feature>
<feature type="binding site" evidence="24">
    <location>
        <begin position="237"/>
        <end position="244"/>
    </location>
    <ligand>
        <name>ATP</name>
        <dbReference type="ChEBI" id="CHEBI:30616"/>
    </ligand>
</feature>
<dbReference type="Gene3D" id="3.30.1490.20">
    <property type="entry name" value="ATP-grasp fold, A domain"/>
    <property type="match status" value="1"/>
</dbReference>
<dbReference type="InterPro" id="IPR016185">
    <property type="entry name" value="PreATP-grasp_dom_sf"/>
</dbReference>
<dbReference type="EMBL" id="VFPM01000002">
    <property type="protein sequence ID" value="TQM62534.1"/>
    <property type="molecule type" value="Genomic_DNA"/>
</dbReference>
<proteinExistence type="inferred from homology"/>
<evidence type="ECO:0000256" key="17">
    <source>
        <dbReference type="ARBA" id="ARBA00047614"/>
    </source>
</evidence>
<feature type="active site" evidence="23">
    <location>
        <position position="347"/>
    </location>
</feature>
<evidence type="ECO:0000256" key="26">
    <source>
        <dbReference type="PROSITE-ProRule" id="PRU00409"/>
    </source>
</evidence>
<gene>
    <name evidence="22" type="primary">ddl</name>
    <name evidence="28" type="ORF">FBY41_2570</name>
</gene>
<dbReference type="PANTHER" id="PTHR23132:SF25">
    <property type="entry name" value="D-ALANINE--D-ALANINE LIGASE A"/>
    <property type="match status" value="1"/>
</dbReference>
<dbReference type="InterPro" id="IPR005905">
    <property type="entry name" value="D_ala_D_ala"/>
</dbReference>
<dbReference type="RefSeq" id="WP_141844614.1">
    <property type="nucleotide sequence ID" value="NZ_VFPM01000002.1"/>
</dbReference>
<dbReference type="FunFam" id="3.30.470.20:FF:000008">
    <property type="entry name" value="D-alanine--D-alanine ligase"/>
    <property type="match status" value="1"/>
</dbReference>
<evidence type="ECO:0000256" key="22">
    <source>
        <dbReference type="HAMAP-Rule" id="MF_00047"/>
    </source>
</evidence>
<dbReference type="OrthoDB" id="9813261at2"/>
<feature type="binding site" evidence="24">
    <location>
        <begin position="335"/>
        <end position="336"/>
    </location>
    <ligand>
        <name>ATP</name>
        <dbReference type="ChEBI" id="CHEBI:30616"/>
    </ligand>
</feature>
<dbReference type="FunFam" id="3.30.1490.20:FF:000007">
    <property type="entry name" value="D-alanine--D-alanine ligase"/>
    <property type="match status" value="1"/>
</dbReference>
<evidence type="ECO:0000256" key="12">
    <source>
        <dbReference type="ARBA" id="ARBA00022842"/>
    </source>
</evidence>
<evidence type="ECO:0000256" key="8">
    <source>
        <dbReference type="ARBA" id="ARBA00022598"/>
    </source>
</evidence>
<evidence type="ECO:0000256" key="7">
    <source>
        <dbReference type="ARBA" id="ARBA00022490"/>
    </source>
</evidence>
<comment type="subcellular location">
    <subcellularLocation>
        <location evidence="3 22">Cytoplasm</location>
    </subcellularLocation>
</comment>
<dbReference type="InterPro" id="IPR011127">
    <property type="entry name" value="Dala_Dala_lig_N"/>
</dbReference>
<keyword evidence="16 22" id="KW-0961">Cell wall biogenesis/degradation</keyword>
<dbReference type="PIRSF" id="PIRSF039102">
    <property type="entry name" value="Ddl/VanB"/>
    <property type="match status" value="1"/>
</dbReference>
<dbReference type="SUPFAM" id="SSF56059">
    <property type="entry name" value="Glutathione synthetase ATP-binding domain-like"/>
    <property type="match status" value="1"/>
</dbReference>
<evidence type="ECO:0000256" key="21">
    <source>
        <dbReference type="ARBA" id="ARBA00077154"/>
    </source>
</evidence>
<keyword evidence="8 22" id="KW-0436">Ligase</keyword>
<dbReference type="NCBIfam" id="TIGR01205">
    <property type="entry name" value="D_ala_D_alaTIGR"/>
    <property type="match status" value="1"/>
</dbReference>
<dbReference type="UniPathway" id="UPA00219"/>
<dbReference type="Proteomes" id="UP000316747">
    <property type="component" value="Unassembled WGS sequence"/>
</dbReference>
<dbReference type="Pfam" id="PF01820">
    <property type="entry name" value="Dala_Dala_lig_N"/>
    <property type="match status" value="1"/>
</dbReference>
<evidence type="ECO:0000256" key="2">
    <source>
        <dbReference type="ARBA" id="ARBA00003921"/>
    </source>
</evidence>
<dbReference type="GO" id="GO:0046872">
    <property type="term" value="F:metal ion binding"/>
    <property type="evidence" value="ECO:0007669"/>
    <property type="project" value="UniProtKB-KW"/>
</dbReference>
<evidence type="ECO:0000259" key="27">
    <source>
        <dbReference type="PROSITE" id="PS50975"/>
    </source>
</evidence>
<comment type="pathway">
    <text evidence="18">Glycan biosynthesis.</text>
</comment>
<dbReference type="NCBIfam" id="NF002528">
    <property type="entry name" value="PRK01966.1-4"/>
    <property type="match status" value="1"/>
</dbReference>
<dbReference type="GO" id="GO:0009252">
    <property type="term" value="P:peptidoglycan biosynthetic process"/>
    <property type="evidence" value="ECO:0007669"/>
    <property type="project" value="UniProtKB-UniRule"/>
</dbReference>
<dbReference type="InterPro" id="IPR011761">
    <property type="entry name" value="ATP-grasp"/>
</dbReference>
<keyword evidence="7 22" id="KW-0963">Cytoplasm</keyword>
<feature type="active site" evidence="23">
    <location>
        <position position="207"/>
    </location>
</feature>
<dbReference type="NCBIfam" id="NF002378">
    <property type="entry name" value="PRK01372.1"/>
    <property type="match status" value="1"/>
</dbReference>
<evidence type="ECO:0000256" key="9">
    <source>
        <dbReference type="ARBA" id="ARBA00022723"/>
    </source>
</evidence>
<evidence type="ECO:0000256" key="14">
    <source>
        <dbReference type="ARBA" id="ARBA00022984"/>
    </source>
</evidence>
<dbReference type="InterPro" id="IPR000291">
    <property type="entry name" value="D-Ala_lig_Van_CS"/>
</dbReference>
<protein>
    <recommendedName>
        <fullName evidence="19 22">D-alanine--D-alanine ligase</fullName>
        <ecNumber evidence="6 22">6.3.2.4</ecNumber>
    </recommendedName>
    <alternativeName>
        <fullName evidence="21 22">D-Ala-D-Ala ligase</fullName>
    </alternativeName>
    <alternativeName>
        <fullName evidence="20 22">D-alanylalanine synthetase</fullName>
    </alternativeName>
</protein>
<keyword evidence="11 26" id="KW-0067">ATP-binding</keyword>
<dbReference type="AlphaFoldDB" id="A0A543HW39"/>
<keyword evidence="9 25" id="KW-0479">Metal-binding</keyword>
<evidence type="ECO:0000256" key="4">
    <source>
        <dbReference type="ARBA" id="ARBA00004752"/>
    </source>
</evidence>
<dbReference type="GO" id="GO:0071555">
    <property type="term" value="P:cell wall organization"/>
    <property type="evidence" value="ECO:0007669"/>
    <property type="project" value="UniProtKB-KW"/>
</dbReference>
<comment type="caution">
    <text evidence="28">The sequence shown here is derived from an EMBL/GenBank/DDBJ whole genome shotgun (WGS) entry which is preliminary data.</text>
</comment>
<evidence type="ECO:0000256" key="1">
    <source>
        <dbReference type="ARBA" id="ARBA00001936"/>
    </source>
</evidence>
<reference evidence="28 29" key="1">
    <citation type="submission" date="2019-06" db="EMBL/GenBank/DDBJ databases">
        <title>Genome sequencing of plant associated microbes to promote plant fitness in Sorghum bicolor and Oryza sativa.</title>
        <authorList>
            <person name="Coleman-Derr D."/>
        </authorList>
    </citation>
    <scope>NUCLEOTIDE SEQUENCE [LARGE SCALE GENOMIC DNA]</scope>
    <source>
        <strain evidence="28 29">KV-663</strain>
    </source>
</reference>
<keyword evidence="12 25" id="KW-0460">Magnesium</keyword>
<name>A0A543HW39_9MICO</name>
<feature type="binding site" evidence="25">
    <location>
        <position position="336"/>
    </location>
    <ligand>
        <name>Mg(2+)</name>
        <dbReference type="ChEBI" id="CHEBI:18420"/>
        <label>1</label>
    </ligand>
</feature>
<dbReference type="EC" id="6.3.2.4" evidence="6 22"/>
<dbReference type="InterPro" id="IPR011095">
    <property type="entry name" value="Dala_Dala_lig_C"/>
</dbReference>
<evidence type="ECO:0000256" key="23">
    <source>
        <dbReference type="PIRSR" id="PIRSR039102-1"/>
    </source>
</evidence>
<evidence type="ECO:0000256" key="6">
    <source>
        <dbReference type="ARBA" id="ARBA00012216"/>
    </source>
</evidence>
<keyword evidence="15 25" id="KW-0464">Manganese</keyword>
<feature type="active site" evidence="23">
    <location>
        <position position="27"/>
    </location>
</feature>
<dbReference type="HAMAP" id="MF_00047">
    <property type="entry name" value="Dala_Dala_lig"/>
    <property type="match status" value="1"/>
</dbReference>
<accession>A0A543HW39</accession>
<comment type="cofactor">
    <cofactor evidence="25">
        <name>Mg(2+)</name>
        <dbReference type="ChEBI" id="CHEBI:18420"/>
    </cofactor>
    <cofactor evidence="25">
        <name>Mn(2+)</name>
        <dbReference type="ChEBI" id="CHEBI:29035"/>
    </cofactor>
    <text evidence="25">Binds 2 magnesium or manganese ions per subunit.</text>
</comment>
<keyword evidence="13 22" id="KW-0133">Cell shape</keyword>
<dbReference type="GO" id="GO:0008360">
    <property type="term" value="P:regulation of cell shape"/>
    <property type="evidence" value="ECO:0007669"/>
    <property type="project" value="UniProtKB-KW"/>
</dbReference>
<comment type="cofactor">
    <cofactor evidence="1">
        <name>Mn(2+)</name>
        <dbReference type="ChEBI" id="CHEBI:29035"/>
    </cofactor>
</comment>
<evidence type="ECO:0000256" key="25">
    <source>
        <dbReference type="PIRSR" id="PIRSR039102-3"/>
    </source>
</evidence>
<evidence type="ECO:0000256" key="19">
    <source>
        <dbReference type="ARBA" id="ARBA00068427"/>
    </source>
</evidence>
<sequence>MTTDQPQPAQPSRRPRVAIVFGGRSSEHAVSCATAAGVLRAIDRSKYDIVPIGISRDGQWVLVEDDPSRFELTAGRTPEVESTAAHVVLPLSTRETSLTVLEAGQPPQELGEVDVVFPLLHGPFGEDGTLQGFLEMSDVRYVGSGVLASATGMDKHYMKVVFAGHGIPVGPYAVITDRAWRSDRAAALASCERLTYPLFVKPARAGSSMGITKVEDPADLEAAVEAAREHDPKVLVEEGIAGREIECAVLEGHGTDAPRTSQVGEIAVHDNHAFYDFEAKYLAEADVDLSCPADVPPEISDEVRRLAAAAFESLGCEGLARVDCFYTDDGRVLVNEINTMPGFTPTSMYPRMWAATGLSYPELIDELLELALERRTGLR</sequence>
<feature type="binding site" evidence="24">
    <location>
        <position position="155"/>
    </location>
    <ligand>
        <name>ATP</name>
        <dbReference type="ChEBI" id="CHEBI:30616"/>
    </ligand>
</feature>
<comment type="pathway">
    <text evidence="4 22">Cell wall biogenesis; peptidoglycan biosynthesis.</text>
</comment>
<dbReference type="PROSITE" id="PS00843">
    <property type="entry name" value="DALA_DALA_LIGASE_1"/>
    <property type="match status" value="1"/>
</dbReference>
<feature type="binding site" evidence="25">
    <location>
        <position position="338"/>
    </location>
    <ligand>
        <name>Mg(2+)</name>
        <dbReference type="ChEBI" id="CHEBI:18420"/>
        <label>2</label>
    </ligand>
</feature>
<organism evidence="28 29">
    <name type="scientific">Humibacillus xanthopallidus</name>
    <dbReference type="NCBI Taxonomy" id="412689"/>
    <lineage>
        <taxon>Bacteria</taxon>
        <taxon>Bacillati</taxon>
        <taxon>Actinomycetota</taxon>
        <taxon>Actinomycetes</taxon>
        <taxon>Micrococcales</taxon>
        <taxon>Intrasporangiaceae</taxon>
        <taxon>Humibacillus</taxon>
    </lineage>
</organism>
<dbReference type="Pfam" id="PF07478">
    <property type="entry name" value="Dala_Dala_lig_C"/>
    <property type="match status" value="1"/>
</dbReference>
<dbReference type="Gene3D" id="3.30.470.20">
    <property type="entry name" value="ATP-grasp fold, B domain"/>
    <property type="match status" value="1"/>
</dbReference>
<dbReference type="InterPro" id="IPR013815">
    <property type="entry name" value="ATP_grasp_subdomain_1"/>
</dbReference>
<keyword evidence="29" id="KW-1185">Reference proteome</keyword>
<comment type="function">
    <text evidence="2 22">Cell wall formation.</text>
</comment>
<dbReference type="PANTHER" id="PTHR23132">
    <property type="entry name" value="D-ALANINE--D-ALANINE LIGASE"/>
    <property type="match status" value="1"/>
</dbReference>
<evidence type="ECO:0000256" key="15">
    <source>
        <dbReference type="ARBA" id="ARBA00023211"/>
    </source>
</evidence>
<evidence type="ECO:0000256" key="20">
    <source>
        <dbReference type="ARBA" id="ARBA00076288"/>
    </source>
</evidence>
<evidence type="ECO:0000313" key="28">
    <source>
        <dbReference type="EMBL" id="TQM62534.1"/>
    </source>
</evidence>
<feature type="binding site" evidence="24">
    <location>
        <begin position="207"/>
        <end position="208"/>
    </location>
    <ligand>
        <name>ATP</name>
        <dbReference type="ChEBI" id="CHEBI:30616"/>
    </ligand>
</feature>
<feature type="binding site" evidence="25">
    <location>
        <position position="336"/>
    </location>
    <ligand>
        <name>Mg(2+)</name>
        <dbReference type="ChEBI" id="CHEBI:18420"/>
        <label>2</label>
    </ligand>
</feature>
<comment type="similarity">
    <text evidence="5 22">Belongs to the D-alanine--D-alanine ligase family.</text>
</comment>
<evidence type="ECO:0000256" key="3">
    <source>
        <dbReference type="ARBA" id="ARBA00004496"/>
    </source>
</evidence>
<dbReference type="SUPFAM" id="SSF52440">
    <property type="entry name" value="PreATP-grasp domain"/>
    <property type="match status" value="1"/>
</dbReference>
<evidence type="ECO:0000256" key="16">
    <source>
        <dbReference type="ARBA" id="ARBA00023316"/>
    </source>
</evidence>
<dbReference type="GO" id="GO:0008716">
    <property type="term" value="F:D-alanine-D-alanine ligase activity"/>
    <property type="evidence" value="ECO:0007669"/>
    <property type="project" value="UniProtKB-UniRule"/>
</dbReference>
<dbReference type="GO" id="GO:0005829">
    <property type="term" value="C:cytosol"/>
    <property type="evidence" value="ECO:0007669"/>
    <property type="project" value="TreeGrafter"/>
</dbReference>
<evidence type="ECO:0000313" key="29">
    <source>
        <dbReference type="Proteomes" id="UP000316747"/>
    </source>
</evidence>
<keyword evidence="14 22" id="KW-0573">Peptidoglycan synthesis</keyword>
<evidence type="ECO:0000256" key="11">
    <source>
        <dbReference type="ARBA" id="ARBA00022840"/>
    </source>
</evidence>
<evidence type="ECO:0000256" key="18">
    <source>
        <dbReference type="ARBA" id="ARBA00060592"/>
    </source>
</evidence>
<dbReference type="Gene3D" id="3.40.50.20">
    <property type="match status" value="1"/>
</dbReference>
<evidence type="ECO:0000256" key="10">
    <source>
        <dbReference type="ARBA" id="ARBA00022741"/>
    </source>
</evidence>
<feature type="domain" description="ATP-grasp" evidence="27">
    <location>
        <begin position="159"/>
        <end position="369"/>
    </location>
</feature>
<evidence type="ECO:0000256" key="24">
    <source>
        <dbReference type="PIRSR" id="PIRSR039102-2"/>
    </source>
</evidence>